<dbReference type="RefSeq" id="WP_200233126.1">
    <property type="nucleotide sequence ID" value="NZ_NRRV01000001.1"/>
</dbReference>
<dbReference type="Proteomes" id="UP000748752">
    <property type="component" value="Unassembled WGS sequence"/>
</dbReference>
<accession>A0ABS1CBR3</accession>
<keyword evidence="3" id="KW-1185">Reference proteome</keyword>
<gene>
    <name evidence="2" type="ORF">CKO31_00935</name>
</gene>
<name>A0ABS1CBR3_9GAMM</name>
<evidence type="ECO:0000313" key="3">
    <source>
        <dbReference type="Proteomes" id="UP000748752"/>
    </source>
</evidence>
<reference evidence="2 3" key="1">
    <citation type="journal article" date="2020" name="Microorganisms">
        <title>Osmotic Adaptation and Compatible Solute Biosynthesis of Phototrophic Bacteria as Revealed from Genome Analyses.</title>
        <authorList>
            <person name="Imhoff J.F."/>
            <person name="Rahn T."/>
            <person name="Kunzel S."/>
            <person name="Keller A."/>
            <person name="Neulinger S.C."/>
        </authorList>
    </citation>
    <scope>NUCLEOTIDE SEQUENCE [LARGE SCALE GENOMIC DNA]</scope>
    <source>
        <strain evidence="2 3">DSM 6210</strain>
    </source>
</reference>
<sequence>MPRRRLFITAAFLLLGVFAPWAFAGDTTDTQPVELLGMHSSVPADWQAQQPESNMRLAQFAVPVAGDGDGAEMVVYYFGPTQGGSVEANVERWQSQFTGPDGGSVEPEITELSTRLGDDFAATLVSLRGSYARGVGMGPSGDALADRMLLAGIVETPEGKLYPQLHGPAALVAAQRPAFVGFIEGLTRAPASAGD</sequence>
<evidence type="ECO:0000313" key="2">
    <source>
        <dbReference type="EMBL" id="MBK1629320.1"/>
    </source>
</evidence>
<proteinExistence type="predicted"/>
<keyword evidence="1" id="KW-0732">Signal</keyword>
<dbReference type="EMBL" id="NRRV01000001">
    <property type="protein sequence ID" value="MBK1629320.1"/>
    <property type="molecule type" value="Genomic_DNA"/>
</dbReference>
<feature type="signal peptide" evidence="1">
    <location>
        <begin position="1"/>
        <end position="24"/>
    </location>
</feature>
<protein>
    <submittedName>
        <fullName evidence="2">Uncharacterized protein</fullName>
    </submittedName>
</protein>
<feature type="chain" id="PRO_5047014398" evidence="1">
    <location>
        <begin position="25"/>
        <end position="195"/>
    </location>
</feature>
<organism evidence="2 3">
    <name type="scientific">Thiohalocapsa halophila</name>
    <dbReference type="NCBI Taxonomy" id="69359"/>
    <lineage>
        <taxon>Bacteria</taxon>
        <taxon>Pseudomonadati</taxon>
        <taxon>Pseudomonadota</taxon>
        <taxon>Gammaproteobacteria</taxon>
        <taxon>Chromatiales</taxon>
        <taxon>Chromatiaceae</taxon>
        <taxon>Thiohalocapsa</taxon>
    </lineage>
</organism>
<evidence type="ECO:0000256" key="1">
    <source>
        <dbReference type="SAM" id="SignalP"/>
    </source>
</evidence>
<comment type="caution">
    <text evidence="2">The sequence shown here is derived from an EMBL/GenBank/DDBJ whole genome shotgun (WGS) entry which is preliminary data.</text>
</comment>